<dbReference type="FunFam" id="1.10.238.10:FF:000181">
    <property type="entry name" value="CALML5 isoform 1"/>
    <property type="match status" value="1"/>
</dbReference>
<dbReference type="Pfam" id="PF13499">
    <property type="entry name" value="EF-hand_7"/>
    <property type="match status" value="1"/>
</dbReference>
<evidence type="ECO:0000313" key="5">
    <source>
        <dbReference type="EMBL" id="KAK8762189.1"/>
    </source>
</evidence>
<evidence type="ECO:0000256" key="3">
    <source>
        <dbReference type="ARBA" id="ARBA00022837"/>
    </source>
</evidence>
<keyword evidence="2" id="KW-0677">Repeat</keyword>
<dbReference type="Gene3D" id="1.10.238.10">
    <property type="entry name" value="EF-hand"/>
    <property type="match status" value="1"/>
</dbReference>
<sequence length="87" mass="9756">MLTHQSETRRKSSLGEIALLFRAFDRDRRGHITAEDLRHVMSSVNESVTDKELDAMMLAADVDGDGLISYEEFAAILSPECVAEEQE</sequence>
<reference evidence="5 6" key="1">
    <citation type="journal article" date="2023" name="Arcadia Sci">
        <title>De novo assembly of a long-read Amblyomma americanum tick genome.</title>
        <authorList>
            <person name="Chou S."/>
            <person name="Poskanzer K.E."/>
            <person name="Rollins M."/>
            <person name="Thuy-Boun P.S."/>
        </authorList>
    </citation>
    <scope>NUCLEOTIDE SEQUENCE [LARGE SCALE GENOMIC DNA]</scope>
    <source>
        <strain evidence="5">F_SG_1</strain>
        <tissue evidence="5">Salivary glands</tissue>
    </source>
</reference>
<dbReference type="InterPro" id="IPR002048">
    <property type="entry name" value="EF_hand_dom"/>
</dbReference>
<dbReference type="GO" id="GO:0005509">
    <property type="term" value="F:calcium ion binding"/>
    <property type="evidence" value="ECO:0007669"/>
    <property type="project" value="InterPro"/>
</dbReference>
<keyword evidence="1" id="KW-0479">Metal-binding</keyword>
<dbReference type="AlphaFoldDB" id="A0AAQ4DI99"/>
<comment type="caution">
    <text evidence="5">The sequence shown here is derived from an EMBL/GenBank/DDBJ whole genome shotgun (WGS) entry which is preliminary data.</text>
</comment>
<evidence type="ECO:0000256" key="1">
    <source>
        <dbReference type="ARBA" id="ARBA00022723"/>
    </source>
</evidence>
<accession>A0AAQ4DI99</accession>
<dbReference type="SMART" id="SM00054">
    <property type="entry name" value="EFh"/>
    <property type="match status" value="2"/>
</dbReference>
<dbReference type="EMBL" id="JARKHS020030384">
    <property type="protein sequence ID" value="KAK8762189.1"/>
    <property type="molecule type" value="Genomic_DNA"/>
</dbReference>
<evidence type="ECO:0000259" key="4">
    <source>
        <dbReference type="PROSITE" id="PS50222"/>
    </source>
</evidence>
<feature type="domain" description="EF-hand" evidence="4">
    <location>
        <begin position="12"/>
        <end position="47"/>
    </location>
</feature>
<dbReference type="InterPro" id="IPR011992">
    <property type="entry name" value="EF-hand-dom_pair"/>
</dbReference>
<dbReference type="PROSITE" id="PS00018">
    <property type="entry name" value="EF_HAND_1"/>
    <property type="match status" value="1"/>
</dbReference>
<evidence type="ECO:0000256" key="2">
    <source>
        <dbReference type="ARBA" id="ARBA00022737"/>
    </source>
</evidence>
<dbReference type="InterPro" id="IPR018247">
    <property type="entry name" value="EF_Hand_1_Ca_BS"/>
</dbReference>
<dbReference type="SUPFAM" id="SSF47473">
    <property type="entry name" value="EF-hand"/>
    <property type="match status" value="1"/>
</dbReference>
<name>A0AAQ4DI99_AMBAM</name>
<organism evidence="5 6">
    <name type="scientific">Amblyomma americanum</name>
    <name type="common">Lone star tick</name>
    <dbReference type="NCBI Taxonomy" id="6943"/>
    <lineage>
        <taxon>Eukaryota</taxon>
        <taxon>Metazoa</taxon>
        <taxon>Ecdysozoa</taxon>
        <taxon>Arthropoda</taxon>
        <taxon>Chelicerata</taxon>
        <taxon>Arachnida</taxon>
        <taxon>Acari</taxon>
        <taxon>Parasitiformes</taxon>
        <taxon>Ixodida</taxon>
        <taxon>Ixodoidea</taxon>
        <taxon>Ixodidae</taxon>
        <taxon>Amblyomminae</taxon>
        <taxon>Amblyomma</taxon>
    </lineage>
</organism>
<keyword evidence="6" id="KW-1185">Reference proteome</keyword>
<keyword evidence="3" id="KW-0106">Calcium</keyword>
<dbReference type="Proteomes" id="UP001321473">
    <property type="component" value="Unassembled WGS sequence"/>
</dbReference>
<proteinExistence type="predicted"/>
<evidence type="ECO:0000313" key="6">
    <source>
        <dbReference type="Proteomes" id="UP001321473"/>
    </source>
</evidence>
<dbReference type="CDD" id="cd00051">
    <property type="entry name" value="EFh"/>
    <property type="match status" value="1"/>
</dbReference>
<feature type="domain" description="EF-hand" evidence="4">
    <location>
        <begin position="48"/>
        <end position="83"/>
    </location>
</feature>
<gene>
    <name evidence="5" type="ORF">V5799_026545</name>
</gene>
<dbReference type="PROSITE" id="PS50222">
    <property type="entry name" value="EF_HAND_2"/>
    <property type="match status" value="2"/>
</dbReference>
<protein>
    <recommendedName>
        <fullName evidence="4">EF-hand domain-containing protein</fullName>
    </recommendedName>
</protein>
<dbReference type="PANTHER" id="PTHR23050">
    <property type="entry name" value="CALCIUM BINDING PROTEIN"/>
    <property type="match status" value="1"/>
</dbReference>
<dbReference type="InterPro" id="IPR050145">
    <property type="entry name" value="Centrin_CML-like"/>
</dbReference>